<dbReference type="Pfam" id="PF00134">
    <property type="entry name" value="Cyclin_N"/>
    <property type="match status" value="1"/>
</dbReference>
<organism evidence="9">
    <name type="scientific">Triticum urartu</name>
    <name type="common">Red wild einkorn</name>
    <name type="synonym">Crithodium urartu</name>
    <dbReference type="NCBI Taxonomy" id="4572"/>
    <lineage>
        <taxon>Eukaryota</taxon>
        <taxon>Viridiplantae</taxon>
        <taxon>Streptophyta</taxon>
        <taxon>Embryophyta</taxon>
        <taxon>Tracheophyta</taxon>
        <taxon>Spermatophyta</taxon>
        <taxon>Magnoliopsida</taxon>
        <taxon>Liliopsida</taxon>
        <taxon>Poales</taxon>
        <taxon>Poaceae</taxon>
        <taxon>BOP clade</taxon>
        <taxon>Pooideae</taxon>
        <taxon>Triticodae</taxon>
        <taxon>Triticeae</taxon>
        <taxon>Triticinae</taxon>
        <taxon>Triticum</taxon>
    </lineage>
</organism>
<dbReference type="OMA" id="EENNCEQ"/>
<dbReference type="SMART" id="SM01332">
    <property type="entry name" value="Cyclin_C"/>
    <property type="match status" value="1"/>
</dbReference>
<dbReference type="eggNOG" id="KOG0653">
    <property type="taxonomic scope" value="Eukaryota"/>
</dbReference>
<dbReference type="GO" id="GO:0010332">
    <property type="term" value="P:response to gamma radiation"/>
    <property type="evidence" value="ECO:0007669"/>
    <property type="project" value="UniProtKB-ARBA"/>
</dbReference>
<evidence type="ECO:0000256" key="1">
    <source>
        <dbReference type="ARBA" id="ARBA00006955"/>
    </source>
</evidence>
<evidence type="ECO:0000259" key="7">
    <source>
        <dbReference type="SMART" id="SM00385"/>
    </source>
</evidence>
<proteinExistence type="inferred from homology"/>
<feature type="domain" description="Cyclin C-terminal" evidence="8">
    <location>
        <begin position="423"/>
        <end position="540"/>
    </location>
</feature>
<evidence type="ECO:0000256" key="5">
    <source>
        <dbReference type="RuleBase" id="RU000383"/>
    </source>
</evidence>
<dbReference type="STRING" id="4572.M8B0V4"/>
<dbReference type="InterPro" id="IPR004367">
    <property type="entry name" value="Cyclin_C-dom"/>
</dbReference>
<feature type="domain" description="Cyclin-like" evidence="7">
    <location>
        <begin position="427"/>
        <end position="509"/>
    </location>
</feature>
<comment type="similarity">
    <text evidence="1">Belongs to the cyclin family. Cyclin AB subfamily.</text>
</comment>
<reference evidence="9" key="1">
    <citation type="journal article" date="2013" name="Nature">
        <title>Draft genome of the wheat A-genome progenitor Triticum urartu.</title>
        <authorList>
            <person name="Ling H.Q."/>
            <person name="Zhao S."/>
            <person name="Liu D."/>
            <person name="Wang J."/>
            <person name="Sun H."/>
            <person name="Zhang C."/>
            <person name="Fan H."/>
            <person name="Li D."/>
            <person name="Dong L."/>
            <person name="Tao Y."/>
            <person name="Gao C."/>
            <person name="Wu H."/>
            <person name="Li Y."/>
            <person name="Cui Y."/>
            <person name="Guo X."/>
            <person name="Zheng S."/>
            <person name="Wang B."/>
            <person name="Yu K."/>
            <person name="Liang Q."/>
            <person name="Yang W."/>
            <person name="Lou X."/>
            <person name="Chen J."/>
            <person name="Feng M."/>
            <person name="Jian J."/>
            <person name="Zhang X."/>
            <person name="Luo G."/>
            <person name="Jiang Y."/>
            <person name="Liu J."/>
            <person name="Wang Z."/>
            <person name="Sha Y."/>
            <person name="Zhang B."/>
            <person name="Wu H."/>
            <person name="Tang D."/>
            <person name="Shen Q."/>
            <person name="Xue P."/>
            <person name="Zou S."/>
            <person name="Wang X."/>
            <person name="Liu X."/>
            <person name="Wang F."/>
            <person name="Yang Y."/>
            <person name="An X."/>
            <person name="Dong Z."/>
            <person name="Zhang K."/>
            <person name="Zhang X."/>
            <person name="Luo M.C."/>
            <person name="Dvorak J."/>
            <person name="Tong Y."/>
            <person name="Wang J."/>
            <person name="Yang H."/>
            <person name="Li Z."/>
            <person name="Wang D."/>
            <person name="Zhang A."/>
            <person name="Wang J."/>
        </authorList>
    </citation>
    <scope>NUCLEOTIDE SEQUENCE</scope>
</reference>
<dbReference type="AlphaFoldDB" id="M8B0V4"/>
<dbReference type="GO" id="GO:0051301">
    <property type="term" value="P:cell division"/>
    <property type="evidence" value="ECO:0007669"/>
    <property type="project" value="UniProtKB-KW"/>
</dbReference>
<evidence type="ECO:0000313" key="9">
    <source>
        <dbReference type="EMBL" id="EMS67109.1"/>
    </source>
</evidence>
<dbReference type="EMBL" id="KD023630">
    <property type="protein sequence ID" value="EMS67109.1"/>
    <property type="molecule type" value="Genomic_DNA"/>
</dbReference>
<name>M8B0V4_TRIUA</name>
<dbReference type="InterPro" id="IPR036915">
    <property type="entry name" value="Cyclin-like_sf"/>
</dbReference>
<accession>M8B0V4</accession>
<gene>
    <name evidence="9" type="ORF">TRIUR3_17386</name>
</gene>
<dbReference type="SMART" id="SM00385">
    <property type="entry name" value="CYCLIN"/>
    <property type="match status" value="1"/>
</dbReference>
<evidence type="ECO:0000256" key="6">
    <source>
        <dbReference type="SAM" id="MobiDB-lite"/>
    </source>
</evidence>
<keyword evidence="3 5" id="KW-0195">Cyclin</keyword>
<dbReference type="CDD" id="cd20511">
    <property type="entry name" value="CYCLIN_AtCycB-like_rpt2"/>
    <property type="match status" value="1"/>
</dbReference>
<dbReference type="Pfam" id="PF02984">
    <property type="entry name" value="Cyclin_C"/>
    <property type="match status" value="1"/>
</dbReference>
<protein>
    <submittedName>
        <fullName evidence="9">Cyclin-B2-1</fullName>
    </submittedName>
</protein>
<keyword evidence="2" id="KW-0132">Cell division</keyword>
<dbReference type="PANTHER" id="PTHR10177">
    <property type="entry name" value="CYCLINS"/>
    <property type="match status" value="1"/>
</dbReference>
<feature type="region of interest" description="Disordered" evidence="6">
    <location>
        <begin position="275"/>
        <end position="312"/>
    </location>
</feature>
<feature type="compositionally biased region" description="Acidic residues" evidence="6">
    <location>
        <begin position="287"/>
        <end position="312"/>
    </location>
</feature>
<evidence type="ECO:0000256" key="2">
    <source>
        <dbReference type="ARBA" id="ARBA00022618"/>
    </source>
</evidence>
<dbReference type="InterPro" id="IPR039361">
    <property type="entry name" value="Cyclin"/>
</dbReference>
<evidence type="ECO:0000256" key="3">
    <source>
        <dbReference type="ARBA" id="ARBA00023127"/>
    </source>
</evidence>
<dbReference type="InterPro" id="IPR013763">
    <property type="entry name" value="Cyclin-like_dom"/>
</dbReference>
<keyword evidence="4" id="KW-0131">Cell cycle</keyword>
<evidence type="ECO:0000259" key="8">
    <source>
        <dbReference type="SMART" id="SM01332"/>
    </source>
</evidence>
<evidence type="ECO:0000256" key="4">
    <source>
        <dbReference type="ARBA" id="ARBA00023306"/>
    </source>
</evidence>
<dbReference type="FunFam" id="1.10.472.10:FF:000032">
    <property type="entry name" value="G2/mitotic-specific cyclin-1"/>
    <property type="match status" value="1"/>
</dbReference>
<dbReference type="InterPro" id="IPR006671">
    <property type="entry name" value="Cyclin_N"/>
</dbReference>
<dbReference type="Gene3D" id="1.10.472.10">
    <property type="entry name" value="Cyclin-like"/>
    <property type="match status" value="1"/>
</dbReference>
<dbReference type="SUPFAM" id="SSF47954">
    <property type="entry name" value="Cyclin-like"/>
    <property type="match status" value="2"/>
</dbReference>
<sequence>MARLKLEFTNIDAISDEDFRCTMDQDKIRDYNVHTEYQVPEVSRSLMQTTKIISLRCSEENNCEQETVIFFAVRDLSQTEELALLVPQNCIDRKLRYMCGYIDNIMSLAELEAVFKEIDKVADEVYGKSKDEDDIASSPPPRCHGHEVGTSAGVADGEEGNYLRLAIVEFIGPPYILRRGERRCPAATAMERAGENRRPVVGKPVPSVREMGNRRPLKELNNLAGAHPYPRAIAKKPMLEKSGRDEKKPALVSHRPMTRKLALLLENKEQLVHPATAADAAKPGVDPQDEPIPDDTDEEIESAEDDTDMDEEEQEDIVDDVSLMDIDSVDSGNPLAATEYVEEIYRFYRENEKMSCVRPDYMSSQEDINEKMRAILIDWLIEEVSVPVVEDLVLISDRAYTKGQILEMEKSVLNALEYNMSVPTPYVFMRRFLKAADSDKQLQLVSFFMLELCLVEYQMLKYCPSLLAAAAVYTAQCAINRCWQWTKICETHSRYTRDQLIECSKMMVQFHQKAAGGKLTGVHRKYSTFKFGCVTKVEPAHFLLGG</sequence>